<dbReference type="SMART" id="SM00335">
    <property type="entry name" value="ANX"/>
    <property type="match status" value="2"/>
</dbReference>
<dbReference type="FunFam" id="1.10.220.10:FF:000005">
    <property type="entry name" value="Annexin"/>
    <property type="match status" value="2"/>
</dbReference>
<evidence type="ECO:0000256" key="3">
    <source>
        <dbReference type="ARBA" id="ARBA00023216"/>
    </source>
</evidence>
<evidence type="ECO:0000313" key="5">
    <source>
        <dbReference type="EMBL" id="NDJ92962.1"/>
    </source>
</evidence>
<dbReference type="GO" id="GO:0005634">
    <property type="term" value="C:nucleus"/>
    <property type="evidence" value="ECO:0007669"/>
    <property type="project" value="TreeGrafter"/>
</dbReference>
<evidence type="ECO:0000256" key="1">
    <source>
        <dbReference type="ARBA" id="ARBA00007831"/>
    </source>
</evidence>
<dbReference type="GO" id="GO:0005509">
    <property type="term" value="F:calcium ion binding"/>
    <property type="evidence" value="ECO:0007669"/>
    <property type="project" value="InterPro"/>
</dbReference>
<protein>
    <submittedName>
        <fullName evidence="5">Annexin A7 (Trinotate prediction)</fullName>
    </submittedName>
</protein>
<dbReference type="GO" id="GO:0005737">
    <property type="term" value="C:cytoplasm"/>
    <property type="evidence" value="ECO:0007669"/>
    <property type="project" value="TreeGrafter"/>
</dbReference>
<dbReference type="InterPro" id="IPR001464">
    <property type="entry name" value="Annexin"/>
</dbReference>
<dbReference type="InterPro" id="IPR037104">
    <property type="entry name" value="Annexin_sf"/>
</dbReference>
<dbReference type="InterPro" id="IPR018502">
    <property type="entry name" value="Annexin_repeat"/>
</dbReference>
<dbReference type="Pfam" id="PF00191">
    <property type="entry name" value="Annexin"/>
    <property type="match status" value="2"/>
</dbReference>
<keyword evidence="3" id="KW-0041">Annexin</keyword>
<dbReference type="AlphaFoldDB" id="A0A6G3MFZ6"/>
<evidence type="ECO:0000256" key="4">
    <source>
        <dbReference type="SAM" id="MobiDB-lite"/>
    </source>
</evidence>
<dbReference type="EMBL" id="GHBP01002008">
    <property type="protein sequence ID" value="NDJ92962.1"/>
    <property type="molecule type" value="Transcribed_RNA"/>
</dbReference>
<dbReference type="GO" id="GO:0001786">
    <property type="term" value="F:phosphatidylserine binding"/>
    <property type="evidence" value="ECO:0007669"/>
    <property type="project" value="TreeGrafter"/>
</dbReference>
<accession>A0A6G3MFZ6</accession>
<proteinExistence type="inferred from homology"/>
<organism evidence="5">
    <name type="scientific">Henneguya salminicola</name>
    <name type="common">Myxosporean</name>
    <dbReference type="NCBI Taxonomy" id="69463"/>
    <lineage>
        <taxon>Eukaryota</taxon>
        <taxon>Metazoa</taxon>
        <taxon>Cnidaria</taxon>
        <taxon>Myxozoa</taxon>
        <taxon>Myxosporea</taxon>
        <taxon>Bivalvulida</taxon>
        <taxon>Platysporina</taxon>
        <taxon>Myxobolidae</taxon>
        <taxon>Henneguya</taxon>
    </lineage>
</organism>
<dbReference type="PANTHER" id="PTHR10502:SF102">
    <property type="entry name" value="ANNEXIN B11"/>
    <property type="match status" value="1"/>
</dbReference>
<dbReference type="PROSITE" id="PS51897">
    <property type="entry name" value="ANNEXIN_2"/>
    <property type="match status" value="2"/>
</dbReference>
<evidence type="ECO:0000256" key="2">
    <source>
        <dbReference type="ARBA" id="ARBA00022737"/>
    </source>
</evidence>
<comment type="similarity">
    <text evidence="1">Belongs to the annexin family.</text>
</comment>
<keyword evidence="2" id="KW-0677">Repeat</keyword>
<dbReference type="SUPFAM" id="SSF47874">
    <property type="entry name" value="Annexin"/>
    <property type="match status" value="1"/>
</dbReference>
<dbReference type="GO" id="GO:0005544">
    <property type="term" value="F:calcium-dependent phospholipid binding"/>
    <property type="evidence" value="ECO:0007669"/>
    <property type="project" value="InterPro"/>
</dbReference>
<dbReference type="GO" id="GO:0012506">
    <property type="term" value="C:vesicle membrane"/>
    <property type="evidence" value="ECO:0007669"/>
    <property type="project" value="TreeGrafter"/>
</dbReference>
<dbReference type="PANTHER" id="PTHR10502">
    <property type="entry name" value="ANNEXIN"/>
    <property type="match status" value="1"/>
</dbReference>
<dbReference type="Gene3D" id="1.10.220.10">
    <property type="entry name" value="Annexin"/>
    <property type="match status" value="2"/>
</dbReference>
<feature type="region of interest" description="Disordered" evidence="4">
    <location>
        <begin position="1"/>
        <end position="55"/>
    </location>
</feature>
<dbReference type="GO" id="GO:0005886">
    <property type="term" value="C:plasma membrane"/>
    <property type="evidence" value="ECO:0007669"/>
    <property type="project" value="TreeGrafter"/>
</dbReference>
<dbReference type="PRINTS" id="PR00196">
    <property type="entry name" value="ANNEXIN"/>
</dbReference>
<feature type="compositionally biased region" description="Low complexity" evidence="4">
    <location>
        <begin position="17"/>
        <end position="35"/>
    </location>
</feature>
<reference evidence="5" key="1">
    <citation type="submission" date="2018-11" db="EMBL/GenBank/DDBJ databases">
        <title>Henneguya salminicola genome and transcriptome.</title>
        <authorList>
            <person name="Yahalomi D."/>
            <person name="Atkinson S.D."/>
            <person name="Neuhof M."/>
            <person name="Chang E.S."/>
            <person name="Philippe H."/>
            <person name="Cartwright P."/>
            <person name="Bartholomew J.L."/>
            <person name="Huchon D."/>
        </authorList>
    </citation>
    <scope>NUCLEOTIDE SEQUENCE</scope>
    <source>
        <strain evidence="5">Hz1</strain>
        <tissue evidence="5">Whole</tissue>
    </source>
</reference>
<name>A0A6G3MFZ6_HENSL</name>
<sequence length="307" mass="34535">MSKNNQNPQQPPPYLPPQGYYSGQYPPYPSQTYPQAGVPVYSNPFPGNPQYSHQPPLNYPPQYYPNVNPPFPPGQAGTPYPVFEYSVQHTHMKCQPQTAPQSYPAQPYSQQGGPFVPCSIFPMSTITSHGAQGHGYKQEKRNKFIYIGPSMPSIRPVLTCNVSADAENLFKAFKGIGCDNKVVINVLTRRSSADRQKIVQEYSRRYGKSLIDRTVSEIYEPLERVLVSILYIGPDLDAYLLRKATKKLGTNETCLINILVTRSSFQITQIKESYTRLHNGKSLEKHIASDTSGNFQKILLFLLNVNL</sequence>